<evidence type="ECO:0000256" key="1">
    <source>
        <dbReference type="SAM" id="Phobius"/>
    </source>
</evidence>
<gene>
    <name evidence="2" type="ORF">SAMN05428642_101799</name>
</gene>
<feature type="transmembrane region" description="Helical" evidence="1">
    <location>
        <begin position="12"/>
        <end position="35"/>
    </location>
</feature>
<dbReference type="EMBL" id="FPKV01000001">
    <property type="protein sequence ID" value="SFZ90204.1"/>
    <property type="molecule type" value="Genomic_DNA"/>
</dbReference>
<evidence type="ECO:0000313" key="2">
    <source>
        <dbReference type="EMBL" id="SFZ90204.1"/>
    </source>
</evidence>
<evidence type="ECO:0008006" key="4">
    <source>
        <dbReference type="Google" id="ProtNLM"/>
    </source>
</evidence>
<dbReference type="AlphaFoldDB" id="A0A1K2ICP4"/>
<organism evidence="2 3">
    <name type="scientific">Flaviramulus basaltis</name>
    <dbReference type="NCBI Taxonomy" id="369401"/>
    <lineage>
        <taxon>Bacteria</taxon>
        <taxon>Pseudomonadati</taxon>
        <taxon>Bacteroidota</taxon>
        <taxon>Flavobacteriia</taxon>
        <taxon>Flavobacteriales</taxon>
        <taxon>Flavobacteriaceae</taxon>
        <taxon>Flaviramulus</taxon>
    </lineage>
</organism>
<sequence length="232" mass="26616">MIELDTKVKGSGFLKNLSSIIFIIVIAFWGTSYFAQNNKDSIISVYSTQEYTYNKILDYSRPGKHHQLLADLVGNWTFKGRHFDFIDSTTSMISMEFSGKLVREAIANGRYFIVTIDGDGKLEMPIQDGKMKETEFHGIDLEGYDNVKNKFIKNTIGNHLYSSIVTSEGAYDSTTKTITFESEFEPIPGMTIKDHLLIIFIDNDHYKAEYYQIDNGKYRKGSEIDFLRSKEK</sequence>
<keyword evidence="3" id="KW-1185">Reference proteome</keyword>
<accession>A0A1K2ICP4</accession>
<dbReference type="Proteomes" id="UP000182544">
    <property type="component" value="Unassembled WGS sequence"/>
</dbReference>
<keyword evidence="1" id="KW-0812">Transmembrane</keyword>
<name>A0A1K2ICP4_9FLAO</name>
<dbReference type="STRING" id="369401.SAMN05428642_101799"/>
<keyword evidence="1" id="KW-1133">Transmembrane helix</keyword>
<keyword evidence="1" id="KW-0472">Membrane</keyword>
<proteinExistence type="predicted"/>
<dbReference type="InterPro" id="IPR011473">
    <property type="entry name" value="DUF1579"/>
</dbReference>
<reference evidence="2 3" key="1">
    <citation type="submission" date="2016-10" db="EMBL/GenBank/DDBJ databases">
        <authorList>
            <person name="de Groot N.N."/>
        </authorList>
    </citation>
    <scope>NUCLEOTIDE SEQUENCE [LARGE SCALE GENOMIC DNA]</scope>
    <source>
        <strain evidence="2 3">DSM 18180</strain>
    </source>
</reference>
<dbReference type="OrthoDB" id="277821at2"/>
<dbReference type="RefSeq" id="WP_072400439.1">
    <property type="nucleotide sequence ID" value="NZ_FPKV01000001.1"/>
</dbReference>
<protein>
    <recommendedName>
        <fullName evidence="4">DUF1579 domain-containing protein</fullName>
    </recommendedName>
</protein>
<dbReference type="Pfam" id="PF07617">
    <property type="entry name" value="DUF1579"/>
    <property type="match status" value="1"/>
</dbReference>
<evidence type="ECO:0000313" key="3">
    <source>
        <dbReference type="Proteomes" id="UP000182544"/>
    </source>
</evidence>